<protein>
    <submittedName>
        <fullName evidence="4">NAD(P)-dependent oxidoreductase</fullName>
    </submittedName>
</protein>
<dbReference type="EMBL" id="CP030050">
    <property type="protein sequence ID" value="QOZ70307.1"/>
    <property type="molecule type" value="Genomic_DNA"/>
</dbReference>
<name>A0AAE7NSH4_9BRAD</name>
<reference evidence="4 5" key="1">
    <citation type="submission" date="2018-06" db="EMBL/GenBank/DDBJ databases">
        <title>Comparative genomics of Bradyrhizobium nodulating Arachidis hypogaea.</title>
        <authorList>
            <person name="Li Y."/>
        </authorList>
    </citation>
    <scope>NUCLEOTIDE SEQUENCE [LARGE SCALE GENOMIC DNA]</scope>
    <source>
        <strain evidence="4 5">CCBAU 051107</strain>
    </source>
</reference>
<dbReference type="CDD" id="cd08946">
    <property type="entry name" value="SDR_e"/>
    <property type="match status" value="1"/>
</dbReference>
<proteinExistence type="inferred from homology"/>
<gene>
    <name evidence="4" type="ORF">WN72_31425</name>
</gene>
<dbReference type="InterPro" id="IPR036291">
    <property type="entry name" value="NAD(P)-bd_dom_sf"/>
</dbReference>
<dbReference type="SUPFAM" id="SSF51735">
    <property type="entry name" value="NAD(P)-binding Rossmann-fold domains"/>
    <property type="match status" value="1"/>
</dbReference>
<accession>A0AAE7NSH4</accession>
<dbReference type="RefSeq" id="WP_027560151.1">
    <property type="nucleotide sequence ID" value="NZ_AXAD01000004.1"/>
</dbReference>
<comment type="pathway">
    <text evidence="1">Bacterial outer membrane biogenesis; LPS O-antigen biosynthesis.</text>
</comment>
<evidence type="ECO:0000256" key="1">
    <source>
        <dbReference type="ARBA" id="ARBA00005125"/>
    </source>
</evidence>
<dbReference type="KEGG" id="barh:WN72_31425"/>
<evidence type="ECO:0000256" key="2">
    <source>
        <dbReference type="ARBA" id="ARBA00007637"/>
    </source>
</evidence>
<feature type="domain" description="NAD-dependent epimerase/dehydratase" evidence="3">
    <location>
        <begin position="4"/>
        <end position="201"/>
    </location>
</feature>
<organism evidence="4 5">
    <name type="scientific">Bradyrhizobium arachidis</name>
    <dbReference type="NCBI Taxonomy" id="858423"/>
    <lineage>
        <taxon>Bacteria</taxon>
        <taxon>Pseudomonadati</taxon>
        <taxon>Pseudomonadota</taxon>
        <taxon>Alphaproteobacteria</taxon>
        <taxon>Hyphomicrobiales</taxon>
        <taxon>Nitrobacteraceae</taxon>
        <taxon>Bradyrhizobium</taxon>
    </lineage>
</organism>
<sequence length="280" mass="30506">MRVLLVGGTSSLAQTLIPLLRERCELLTAGRKGCDVELDLCSRDIQIPDGIDCVVNLAAAFGGKEPTDILQTMDVNVLGVMKLCHASSKAGAKHLVHISSIFSDLGSASPFFGAYSLSKRHSEDVAQFCGREFHLPVAVLKPSQIYGVGPGFRRHQPFLYTIMDKAQGHEDINLFGSIDPLRNFIHAQDVAKIISAVIAKKIEGTYPCVHPDNVTYSQIAAAAISAFESKSKVAFLKDKPDIPSNGFACDETLFRLLDYFPRISTAQGMQMEAAHRRQAS</sequence>
<dbReference type="Pfam" id="PF01370">
    <property type="entry name" value="Epimerase"/>
    <property type="match status" value="1"/>
</dbReference>
<evidence type="ECO:0000313" key="4">
    <source>
        <dbReference type="EMBL" id="QOZ70307.1"/>
    </source>
</evidence>
<evidence type="ECO:0000259" key="3">
    <source>
        <dbReference type="Pfam" id="PF01370"/>
    </source>
</evidence>
<comment type="similarity">
    <text evidence="2">Belongs to the NAD(P)-dependent epimerase/dehydratase family.</text>
</comment>
<dbReference type="Gene3D" id="3.40.50.720">
    <property type="entry name" value="NAD(P)-binding Rossmann-like Domain"/>
    <property type="match status" value="1"/>
</dbReference>
<evidence type="ECO:0000313" key="5">
    <source>
        <dbReference type="Proteomes" id="UP000594015"/>
    </source>
</evidence>
<dbReference type="PANTHER" id="PTHR43000">
    <property type="entry name" value="DTDP-D-GLUCOSE 4,6-DEHYDRATASE-RELATED"/>
    <property type="match status" value="1"/>
</dbReference>
<dbReference type="InterPro" id="IPR001509">
    <property type="entry name" value="Epimerase_deHydtase"/>
</dbReference>
<dbReference type="Proteomes" id="UP000594015">
    <property type="component" value="Chromosome"/>
</dbReference>
<dbReference type="AlphaFoldDB" id="A0AAE7NSH4"/>